<dbReference type="PROSITE" id="PS51012">
    <property type="entry name" value="ABC_TM2"/>
    <property type="match status" value="1"/>
</dbReference>
<gene>
    <name evidence="10" type="ORF">F0357_12825</name>
</gene>
<evidence type="ECO:0000256" key="7">
    <source>
        <dbReference type="ARBA" id="ARBA00023136"/>
    </source>
</evidence>
<evidence type="ECO:0000256" key="5">
    <source>
        <dbReference type="ARBA" id="ARBA00022692"/>
    </source>
</evidence>
<evidence type="ECO:0000256" key="8">
    <source>
        <dbReference type="SAM" id="Phobius"/>
    </source>
</evidence>
<dbReference type="AlphaFoldDB" id="A0A6A7Y320"/>
<evidence type="ECO:0000256" key="4">
    <source>
        <dbReference type="ARBA" id="ARBA00022475"/>
    </source>
</evidence>
<dbReference type="PANTHER" id="PTHR30294:SF44">
    <property type="entry name" value="MULTIDRUG ABC TRANSPORTER PERMEASE YBHR-RELATED"/>
    <property type="match status" value="1"/>
</dbReference>
<evidence type="ECO:0000313" key="11">
    <source>
        <dbReference type="Proteomes" id="UP000332515"/>
    </source>
</evidence>
<dbReference type="PANTHER" id="PTHR30294">
    <property type="entry name" value="MEMBRANE COMPONENT OF ABC TRANSPORTER YHHJ-RELATED"/>
    <property type="match status" value="1"/>
</dbReference>
<comment type="subcellular location">
    <subcellularLocation>
        <location evidence="1">Cell membrane</location>
        <topology evidence="1">Multi-pass membrane protein</topology>
    </subcellularLocation>
</comment>
<organism evidence="10 11">
    <name type="scientific">Segnochrobactrum spirostomi</name>
    <dbReference type="NCBI Taxonomy" id="2608987"/>
    <lineage>
        <taxon>Bacteria</taxon>
        <taxon>Pseudomonadati</taxon>
        <taxon>Pseudomonadota</taxon>
        <taxon>Alphaproteobacteria</taxon>
        <taxon>Hyphomicrobiales</taxon>
        <taxon>Segnochrobactraceae</taxon>
        <taxon>Segnochrobactrum</taxon>
    </lineage>
</organism>
<dbReference type="EMBL" id="VWNA01000001">
    <property type="protein sequence ID" value="MQT13504.1"/>
    <property type="molecule type" value="Genomic_DNA"/>
</dbReference>
<dbReference type="Proteomes" id="UP000332515">
    <property type="component" value="Unassembled WGS sequence"/>
</dbReference>
<feature type="transmembrane region" description="Helical" evidence="8">
    <location>
        <begin position="343"/>
        <end position="361"/>
    </location>
</feature>
<dbReference type="Pfam" id="PF12698">
    <property type="entry name" value="ABC2_membrane_3"/>
    <property type="match status" value="1"/>
</dbReference>
<accession>A0A6A7Y320</accession>
<evidence type="ECO:0000256" key="1">
    <source>
        <dbReference type="ARBA" id="ARBA00004651"/>
    </source>
</evidence>
<keyword evidence="5 8" id="KW-0812">Transmembrane</keyword>
<feature type="transmembrane region" description="Helical" evidence="8">
    <location>
        <begin position="221"/>
        <end position="245"/>
    </location>
</feature>
<dbReference type="InterPro" id="IPR013525">
    <property type="entry name" value="ABC2_TM"/>
</dbReference>
<keyword evidence="11" id="KW-1185">Reference proteome</keyword>
<feature type="transmembrane region" description="Helical" evidence="8">
    <location>
        <begin position="283"/>
        <end position="303"/>
    </location>
</feature>
<keyword evidence="3" id="KW-0813">Transport</keyword>
<evidence type="ECO:0000259" key="9">
    <source>
        <dbReference type="PROSITE" id="PS51012"/>
    </source>
</evidence>
<keyword evidence="4" id="KW-1003">Cell membrane</keyword>
<dbReference type="RefSeq" id="WP_153482231.1">
    <property type="nucleotide sequence ID" value="NZ_VWNA01000001.1"/>
</dbReference>
<dbReference type="InterPro" id="IPR047817">
    <property type="entry name" value="ABC2_TM_bact-type"/>
</dbReference>
<sequence length="367" mass="40110">MLQRILALIVKELTSLWKDPKTRYVLIIPPLIQVLLFANAANYDVTHARLAIWNDDQGRHSTEIIRRFADSNAFRPVAVVASPAAAQREIDTKDAAAVLRFGQTFSADVEAGRPAAVQLLLDTRRSNTALMIDGYASDIVATYAASLRPGGSVPLVVETRNWFNPTLDSRWFVLPGLVAVLPFLMAMLVSALSLAREREFGTFEQMLVTPLGPLEIMIGKAVPAIIVGWIEANMVLAAAILWFGVPFQGSLLLLEGALVVYMLAGVSIGLAISAFARTQQQGILGVFVYAAPATVLSGFASPIENMPPAFEWLSRLDPIRYMIVLSRGVFLQDMRFDIALLQIWPMALIGLVLLTIATVAVRRALVQ</sequence>
<dbReference type="InterPro" id="IPR051449">
    <property type="entry name" value="ABC-2_transporter_component"/>
</dbReference>
<comment type="caution">
    <text evidence="10">The sequence shown here is derived from an EMBL/GenBank/DDBJ whole genome shotgun (WGS) entry which is preliminary data.</text>
</comment>
<reference evidence="10 11" key="1">
    <citation type="submission" date="2019-09" db="EMBL/GenBank/DDBJ databases">
        <title>Segnochrobactrum spirostomi gen. nov., sp. nov., isolated from the ciliate Spirostomum cf. yagiui and description of a novel family, Segnochrobactraceae fam. nov. within the order Rhizobiales of the class Alphaproteobacteria.</title>
        <authorList>
            <person name="Akter S."/>
            <person name="Shazib S.U.A."/>
            <person name="Shin M.K."/>
        </authorList>
    </citation>
    <scope>NUCLEOTIDE SEQUENCE [LARGE SCALE GENOMIC DNA]</scope>
    <source>
        <strain evidence="10 11">Sp-1</strain>
    </source>
</reference>
<dbReference type="Gene3D" id="3.40.1710.10">
    <property type="entry name" value="abc type-2 transporter like domain"/>
    <property type="match status" value="1"/>
</dbReference>
<evidence type="ECO:0000256" key="2">
    <source>
        <dbReference type="ARBA" id="ARBA00007783"/>
    </source>
</evidence>
<keyword evidence="6 8" id="KW-1133">Transmembrane helix</keyword>
<comment type="similarity">
    <text evidence="2">Belongs to the ABC-2 integral membrane protein family.</text>
</comment>
<protein>
    <submittedName>
        <fullName evidence="10">ABC transporter permease</fullName>
    </submittedName>
</protein>
<proteinExistence type="inferred from homology"/>
<feature type="domain" description="ABC transmembrane type-2" evidence="9">
    <location>
        <begin position="129"/>
        <end position="364"/>
    </location>
</feature>
<dbReference type="GO" id="GO:0005886">
    <property type="term" value="C:plasma membrane"/>
    <property type="evidence" value="ECO:0007669"/>
    <property type="project" value="UniProtKB-SubCell"/>
</dbReference>
<evidence type="ECO:0000256" key="6">
    <source>
        <dbReference type="ARBA" id="ARBA00022989"/>
    </source>
</evidence>
<evidence type="ECO:0000256" key="3">
    <source>
        <dbReference type="ARBA" id="ARBA00022448"/>
    </source>
</evidence>
<feature type="transmembrane region" description="Helical" evidence="8">
    <location>
        <begin position="171"/>
        <end position="195"/>
    </location>
</feature>
<keyword evidence="7 8" id="KW-0472">Membrane</keyword>
<feature type="transmembrane region" description="Helical" evidence="8">
    <location>
        <begin position="251"/>
        <end position="276"/>
    </location>
</feature>
<name>A0A6A7Y320_9HYPH</name>
<evidence type="ECO:0000313" key="10">
    <source>
        <dbReference type="EMBL" id="MQT13504.1"/>
    </source>
</evidence>
<dbReference type="GO" id="GO:0140359">
    <property type="term" value="F:ABC-type transporter activity"/>
    <property type="evidence" value="ECO:0007669"/>
    <property type="project" value="InterPro"/>
</dbReference>